<dbReference type="SUPFAM" id="SSF50630">
    <property type="entry name" value="Acid proteases"/>
    <property type="match status" value="1"/>
</dbReference>
<protein>
    <submittedName>
        <fullName evidence="2">Retropepsins domain-containing protein</fullName>
    </submittedName>
</protein>
<dbReference type="AlphaFoldDB" id="A0A915DB96"/>
<reference evidence="2" key="1">
    <citation type="submission" date="2022-11" db="UniProtKB">
        <authorList>
            <consortium name="WormBaseParasite"/>
        </authorList>
    </citation>
    <scope>IDENTIFICATION</scope>
</reference>
<dbReference type="WBParaSite" id="jg17603">
    <property type="protein sequence ID" value="jg17603"/>
    <property type="gene ID" value="jg17603"/>
</dbReference>
<accession>A0A915DB96</accession>
<proteinExistence type="predicted"/>
<keyword evidence="1" id="KW-1185">Reference proteome</keyword>
<sequence length="257" mass="28836">MTLGIILKTLLHCRHLTRILNQNLRFRKQIQELKDQLESSKRPESVCNVSSQPVQNANQKSLPSSRLLLIPVTVEGHCYTALVDSGASQSIAMDRLAKKHNILLNQTNCTLHSVTGQMFNLQHRGAIQLGIGKLTRTIPVFFTRKLNAGHRPVFDLILGGDAMLQFPPYTVDNQNKLFTIATSTIAFGRPRRHKDDIVSENTQSKPVLQDNQCPSAVEHIASLWSANQIIDIKEDQVYSDDISSKLWNQFVKGAMSQ</sequence>
<organism evidence="1 2">
    <name type="scientific">Ditylenchus dipsaci</name>
    <dbReference type="NCBI Taxonomy" id="166011"/>
    <lineage>
        <taxon>Eukaryota</taxon>
        <taxon>Metazoa</taxon>
        <taxon>Ecdysozoa</taxon>
        <taxon>Nematoda</taxon>
        <taxon>Chromadorea</taxon>
        <taxon>Rhabditida</taxon>
        <taxon>Tylenchina</taxon>
        <taxon>Tylenchomorpha</taxon>
        <taxon>Sphaerularioidea</taxon>
        <taxon>Anguinidae</taxon>
        <taxon>Anguininae</taxon>
        <taxon>Ditylenchus</taxon>
    </lineage>
</organism>
<dbReference type="CDD" id="cd00303">
    <property type="entry name" value="retropepsin_like"/>
    <property type="match status" value="1"/>
</dbReference>
<dbReference type="Gene3D" id="2.40.70.10">
    <property type="entry name" value="Acid Proteases"/>
    <property type="match status" value="1"/>
</dbReference>
<evidence type="ECO:0000313" key="1">
    <source>
        <dbReference type="Proteomes" id="UP000887574"/>
    </source>
</evidence>
<name>A0A915DB96_9BILA</name>
<dbReference type="InterPro" id="IPR021109">
    <property type="entry name" value="Peptidase_aspartic_dom_sf"/>
</dbReference>
<evidence type="ECO:0000313" key="2">
    <source>
        <dbReference type="WBParaSite" id="jg17603"/>
    </source>
</evidence>
<dbReference type="Proteomes" id="UP000887574">
    <property type="component" value="Unplaced"/>
</dbReference>